<dbReference type="AlphaFoldDB" id="A0A8J3B8F1"/>
<evidence type="ECO:0000256" key="1">
    <source>
        <dbReference type="SAM" id="MobiDB-lite"/>
    </source>
</evidence>
<keyword evidence="3" id="KW-1185">Reference proteome</keyword>
<gene>
    <name evidence="2" type="ORF">GCM10010123_34770</name>
</gene>
<dbReference type="Proteomes" id="UP000649739">
    <property type="component" value="Unassembled WGS sequence"/>
</dbReference>
<organism evidence="2 3">
    <name type="scientific">Pilimelia anulata</name>
    <dbReference type="NCBI Taxonomy" id="53371"/>
    <lineage>
        <taxon>Bacteria</taxon>
        <taxon>Bacillati</taxon>
        <taxon>Actinomycetota</taxon>
        <taxon>Actinomycetes</taxon>
        <taxon>Micromonosporales</taxon>
        <taxon>Micromonosporaceae</taxon>
        <taxon>Pilimelia</taxon>
    </lineage>
</organism>
<name>A0A8J3B8F1_9ACTN</name>
<sequence>MEVEQDGVEGAVVGLGWFRHAVHPIDSDARAENERSPDGVRPSMIARPVRPRGRAGTTLAR</sequence>
<accession>A0A8J3B8F1</accession>
<reference evidence="2" key="2">
    <citation type="submission" date="2020-09" db="EMBL/GenBank/DDBJ databases">
        <authorList>
            <person name="Sun Q."/>
            <person name="Ohkuma M."/>
        </authorList>
    </citation>
    <scope>NUCLEOTIDE SEQUENCE</scope>
    <source>
        <strain evidence="2">JCM 3090</strain>
    </source>
</reference>
<protein>
    <submittedName>
        <fullName evidence="2">Uncharacterized protein</fullName>
    </submittedName>
</protein>
<feature type="compositionally biased region" description="Basic and acidic residues" evidence="1">
    <location>
        <begin position="24"/>
        <end position="38"/>
    </location>
</feature>
<evidence type="ECO:0000313" key="2">
    <source>
        <dbReference type="EMBL" id="GGK01895.1"/>
    </source>
</evidence>
<evidence type="ECO:0000313" key="3">
    <source>
        <dbReference type="Proteomes" id="UP000649739"/>
    </source>
</evidence>
<comment type="caution">
    <text evidence="2">The sequence shown here is derived from an EMBL/GenBank/DDBJ whole genome shotgun (WGS) entry which is preliminary data.</text>
</comment>
<reference evidence="2" key="1">
    <citation type="journal article" date="2014" name="Int. J. Syst. Evol. Microbiol.">
        <title>Complete genome sequence of Corynebacterium casei LMG S-19264T (=DSM 44701T), isolated from a smear-ripened cheese.</title>
        <authorList>
            <consortium name="US DOE Joint Genome Institute (JGI-PGF)"/>
            <person name="Walter F."/>
            <person name="Albersmeier A."/>
            <person name="Kalinowski J."/>
            <person name="Ruckert C."/>
        </authorList>
    </citation>
    <scope>NUCLEOTIDE SEQUENCE</scope>
    <source>
        <strain evidence="2">JCM 3090</strain>
    </source>
</reference>
<proteinExistence type="predicted"/>
<dbReference type="EMBL" id="BMQB01000008">
    <property type="protein sequence ID" value="GGK01895.1"/>
    <property type="molecule type" value="Genomic_DNA"/>
</dbReference>
<feature type="region of interest" description="Disordered" evidence="1">
    <location>
        <begin position="24"/>
        <end position="61"/>
    </location>
</feature>